<evidence type="ECO:0000313" key="2">
    <source>
        <dbReference type="EMBL" id="KAK7261431.1"/>
    </source>
</evidence>
<organism evidence="2 3">
    <name type="scientific">Crotalaria pallida</name>
    <name type="common">Smooth rattlebox</name>
    <name type="synonym">Crotalaria striata</name>
    <dbReference type="NCBI Taxonomy" id="3830"/>
    <lineage>
        <taxon>Eukaryota</taxon>
        <taxon>Viridiplantae</taxon>
        <taxon>Streptophyta</taxon>
        <taxon>Embryophyta</taxon>
        <taxon>Tracheophyta</taxon>
        <taxon>Spermatophyta</taxon>
        <taxon>Magnoliopsida</taxon>
        <taxon>eudicotyledons</taxon>
        <taxon>Gunneridae</taxon>
        <taxon>Pentapetalae</taxon>
        <taxon>rosids</taxon>
        <taxon>fabids</taxon>
        <taxon>Fabales</taxon>
        <taxon>Fabaceae</taxon>
        <taxon>Papilionoideae</taxon>
        <taxon>50 kb inversion clade</taxon>
        <taxon>genistoids sensu lato</taxon>
        <taxon>core genistoids</taxon>
        <taxon>Crotalarieae</taxon>
        <taxon>Crotalaria</taxon>
    </lineage>
</organism>
<evidence type="ECO:0000256" key="1">
    <source>
        <dbReference type="SAM" id="Phobius"/>
    </source>
</evidence>
<accession>A0AAN9I5W5</accession>
<protein>
    <submittedName>
        <fullName evidence="2">Uncharacterized protein</fullName>
    </submittedName>
</protein>
<dbReference type="EMBL" id="JAYWIO010000005">
    <property type="protein sequence ID" value="KAK7261431.1"/>
    <property type="molecule type" value="Genomic_DNA"/>
</dbReference>
<comment type="caution">
    <text evidence="2">The sequence shown here is derived from an EMBL/GenBank/DDBJ whole genome shotgun (WGS) entry which is preliminary data.</text>
</comment>
<keyword evidence="1" id="KW-0472">Membrane</keyword>
<keyword evidence="1" id="KW-1133">Transmembrane helix</keyword>
<evidence type="ECO:0000313" key="3">
    <source>
        <dbReference type="Proteomes" id="UP001372338"/>
    </source>
</evidence>
<feature type="transmembrane region" description="Helical" evidence="1">
    <location>
        <begin position="51"/>
        <end position="75"/>
    </location>
</feature>
<sequence>MQLHYRHAATQISATLSIKIKLSQKVLLTSDFSSPITSASSGSLSKSIKGAIFVLSSSSISVLLTFIFIAVFMIYKLESSDLS</sequence>
<gene>
    <name evidence="2" type="ORF">RIF29_27741</name>
</gene>
<keyword evidence="3" id="KW-1185">Reference proteome</keyword>
<proteinExistence type="predicted"/>
<name>A0AAN9I5W5_CROPI</name>
<reference evidence="2 3" key="1">
    <citation type="submission" date="2024-01" db="EMBL/GenBank/DDBJ databases">
        <title>The genomes of 5 underutilized Papilionoideae crops provide insights into root nodulation and disease resistanc.</title>
        <authorList>
            <person name="Yuan L."/>
        </authorList>
    </citation>
    <scope>NUCLEOTIDE SEQUENCE [LARGE SCALE GENOMIC DNA]</scope>
    <source>
        <strain evidence="2">ZHUSHIDOU_FW_LH</strain>
        <tissue evidence="2">Leaf</tissue>
    </source>
</reference>
<dbReference type="AlphaFoldDB" id="A0AAN9I5W5"/>
<dbReference type="Proteomes" id="UP001372338">
    <property type="component" value="Unassembled WGS sequence"/>
</dbReference>
<keyword evidence="1" id="KW-0812">Transmembrane</keyword>